<keyword evidence="9" id="KW-0131">Cell cycle</keyword>
<evidence type="ECO:0000256" key="9">
    <source>
        <dbReference type="ARBA" id="ARBA00023306"/>
    </source>
</evidence>
<name>A0A6V1PQB5_HETAK</name>
<evidence type="ECO:0000256" key="1">
    <source>
        <dbReference type="ARBA" id="ARBA00001946"/>
    </source>
</evidence>
<accession>A0A6V1PQB5</accession>
<keyword evidence="8" id="KW-0717">Septation</keyword>
<sequence>MDVFQNKNRTSPDDETFEFLANAAAKNIEFVTGSVSMETLPKTRLPEAAIIGKSNVGKSSLVNMICNRKNLAFTSKKPGKTQQFNYFKINSGSEHEFYLVDVPGLGYAKVPKHLRDQWVQFLTQYISERKGLKVLFHLIDSRHGPVETDLEIMGMARDHLAPGAQYVVVLTKADKKDGKVPRAVRAAVAAALEAEYGSGAPVVITSAESRLGRDAMWHHLKRATLG</sequence>
<dbReference type="GO" id="GO:0005525">
    <property type="term" value="F:GTP binding"/>
    <property type="evidence" value="ECO:0007669"/>
    <property type="project" value="UniProtKB-KW"/>
</dbReference>
<dbReference type="AlphaFoldDB" id="A0A6V1PQB5"/>
<dbReference type="NCBIfam" id="TIGR03598">
    <property type="entry name" value="GTPase_YsxC"/>
    <property type="match status" value="1"/>
</dbReference>
<dbReference type="SUPFAM" id="SSF52540">
    <property type="entry name" value="P-loop containing nucleoside triphosphate hydrolases"/>
    <property type="match status" value="1"/>
</dbReference>
<dbReference type="GO" id="GO:0051301">
    <property type="term" value="P:cell division"/>
    <property type="evidence" value="ECO:0007669"/>
    <property type="project" value="UniProtKB-KW"/>
</dbReference>
<dbReference type="CDD" id="cd01876">
    <property type="entry name" value="YihA_EngB"/>
    <property type="match status" value="1"/>
</dbReference>
<evidence type="ECO:0000256" key="7">
    <source>
        <dbReference type="ARBA" id="ARBA00023134"/>
    </source>
</evidence>
<keyword evidence="4" id="KW-0479">Metal-binding</keyword>
<dbReference type="PANTHER" id="PTHR11649">
    <property type="entry name" value="MSS1/TRME-RELATED GTP-BINDING PROTEIN"/>
    <property type="match status" value="1"/>
</dbReference>
<reference evidence="12" key="1">
    <citation type="submission" date="2021-01" db="EMBL/GenBank/DDBJ databases">
        <authorList>
            <person name="Corre E."/>
            <person name="Pelletier E."/>
            <person name="Niang G."/>
            <person name="Scheremetjew M."/>
            <person name="Finn R."/>
            <person name="Kale V."/>
            <person name="Holt S."/>
            <person name="Cochrane G."/>
            <person name="Meng A."/>
            <person name="Brown T."/>
            <person name="Cohen L."/>
        </authorList>
    </citation>
    <scope>NUCLEOTIDE SEQUENCE</scope>
    <source>
        <strain evidence="12">CCMP3107</strain>
    </source>
</reference>
<dbReference type="HAMAP" id="MF_00321">
    <property type="entry name" value="GTPase_EngB"/>
    <property type="match status" value="1"/>
</dbReference>
<dbReference type="InterPro" id="IPR027417">
    <property type="entry name" value="P-loop_NTPase"/>
</dbReference>
<organism evidence="12">
    <name type="scientific">Heterosigma akashiwo</name>
    <name type="common">Chromophytic alga</name>
    <name type="synonym">Heterosigma carterae</name>
    <dbReference type="NCBI Taxonomy" id="2829"/>
    <lineage>
        <taxon>Eukaryota</taxon>
        <taxon>Sar</taxon>
        <taxon>Stramenopiles</taxon>
        <taxon>Ochrophyta</taxon>
        <taxon>Raphidophyceae</taxon>
        <taxon>Chattonellales</taxon>
        <taxon>Chattonellaceae</taxon>
        <taxon>Heterosigma</taxon>
    </lineage>
</organism>
<dbReference type="Gene3D" id="3.40.50.300">
    <property type="entry name" value="P-loop containing nucleotide triphosphate hydrolases"/>
    <property type="match status" value="1"/>
</dbReference>
<evidence type="ECO:0000256" key="2">
    <source>
        <dbReference type="ARBA" id="ARBA00009638"/>
    </source>
</evidence>
<dbReference type="InterPro" id="IPR030393">
    <property type="entry name" value="G_ENGB_dom"/>
</dbReference>
<proteinExistence type="inferred from homology"/>
<evidence type="ECO:0000256" key="4">
    <source>
        <dbReference type="ARBA" id="ARBA00022723"/>
    </source>
</evidence>
<keyword evidence="6" id="KW-0460">Magnesium</keyword>
<dbReference type="PANTHER" id="PTHR11649:SF13">
    <property type="entry name" value="ENGB-TYPE G DOMAIN-CONTAINING PROTEIN"/>
    <property type="match status" value="1"/>
</dbReference>
<dbReference type="InterPro" id="IPR006073">
    <property type="entry name" value="GTP-bd"/>
</dbReference>
<comment type="cofactor">
    <cofactor evidence="1">
        <name>Mg(2+)</name>
        <dbReference type="ChEBI" id="CHEBI:18420"/>
    </cofactor>
</comment>
<dbReference type="Pfam" id="PF01926">
    <property type="entry name" value="MMR_HSR1"/>
    <property type="match status" value="1"/>
</dbReference>
<dbReference type="InterPro" id="IPR019987">
    <property type="entry name" value="GTP-bd_ribosome_bio_YsxC"/>
</dbReference>
<gene>
    <name evidence="11" type="ORF">HAKA00212_LOCUS8722</name>
    <name evidence="12" type="ORF">HAKA00212_LOCUS8725</name>
</gene>
<dbReference type="GO" id="GO:0046872">
    <property type="term" value="F:metal ion binding"/>
    <property type="evidence" value="ECO:0007669"/>
    <property type="project" value="UniProtKB-KW"/>
</dbReference>
<evidence type="ECO:0000313" key="12">
    <source>
        <dbReference type="EMBL" id="CAE0630033.1"/>
    </source>
</evidence>
<keyword evidence="7" id="KW-0342">GTP-binding</keyword>
<evidence type="ECO:0000256" key="3">
    <source>
        <dbReference type="ARBA" id="ARBA00022618"/>
    </source>
</evidence>
<dbReference type="EMBL" id="HBIU01018698">
    <property type="protein sequence ID" value="CAE0630033.1"/>
    <property type="molecule type" value="Transcribed_RNA"/>
</dbReference>
<feature type="domain" description="EngB-type G" evidence="10">
    <location>
        <begin position="44"/>
        <end position="226"/>
    </location>
</feature>
<evidence type="ECO:0000313" key="11">
    <source>
        <dbReference type="EMBL" id="CAE0630030.1"/>
    </source>
</evidence>
<evidence type="ECO:0000256" key="8">
    <source>
        <dbReference type="ARBA" id="ARBA00023210"/>
    </source>
</evidence>
<evidence type="ECO:0000259" key="10">
    <source>
        <dbReference type="PROSITE" id="PS51706"/>
    </source>
</evidence>
<keyword evidence="5" id="KW-0547">Nucleotide-binding</keyword>
<protein>
    <recommendedName>
        <fullName evidence="10">EngB-type G domain-containing protein</fullName>
    </recommendedName>
</protein>
<comment type="similarity">
    <text evidence="2">Belongs to the TRAFAC class TrmE-Era-EngA-EngB-Septin-like GTPase superfamily. EngB GTPase family.</text>
</comment>
<evidence type="ECO:0000256" key="5">
    <source>
        <dbReference type="ARBA" id="ARBA00022741"/>
    </source>
</evidence>
<dbReference type="EMBL" id="HBIU01018695">
    <property type="protein sequence ID" value="CAE0630030.1"/>
    <property type="molecule type" value="Transcribed_RNA"/>
</dbReference>
<evidence type="ECO:0000256" key="6">
    <source>
        <dbReference type="ARBA" id="ARBA00022842"/>
    </source>
</evidence>
<keyword evidence="3" id="KW-0132">Cell division</keyword>
<dbReference type="PROSITE" id="PS51706">
    <property type="entry name" value="G_ENGB"/>
    <property type="match status" value="1"/>
</dbReference>